<keyword evidence="2 3" id="KW-0802">TPR repeat</keyword>
<keyword evidence="1" id="KW-0677">Repeat</keyword>
<feature type="repeat" description="TPR" evidence="3">
    <location>
        <begin position="57"/>
        <end position="90"/>
    </location>
</feature>
<dbReference type="InterPro" id="IPR047150">
    <property type="entry name" value="SGT"/>
</dbReference>
<proteinExistence type="predicted"/>
<dbReference type="SUPFAM" id="SSF48452">
    <property type="entry name" value="TPR-like"/>
    <property type="match status" value="1"/>
</dbReference>
<dbReference type="PANTHER" id="PTHR45831:SF2">
    <property type="entry name" value="LD24721P"/>
    <property type="match status" value="1"/>
</dbReference>
<evidence type="ECO:0000256" key="3">
    <source>
        <dbReference type="PROSITE-ProRule" id="PRU00339"/>
    </source>
</evidence>
<accession>A0C2D4</accession>
<dbReference type="STRING" id="5888.A0C2D4"/>
<evidence type="ECO:0000256" key="2">
    <source>
        <dbReference type="ARBA" id="ARBA00022803"/>
    </source>
</evidence>
<reference evidence="4 5" key="1">
    <citation type="journal article" date="2006" name="Nature">
        <title>Global trends of whole-genome duplications revealed by the ciliate Paramecium tetraurelia.</title>
        <authorList>
            <consortium name="Genoscope"/>
            <person name="Aury J.-M."/>
            <person name="Jaillon O."/>
            <person name="Duret L."/>
            <person name="Noel B."/>
            <person name="Jubin C."/>
            <person name="Porcel B.M."/>
            <person name="Segurens B."/>
            <person name="Daubin V."/>
            <person name="Anthouard V."/>
            <person name="Aiach N."/>
            <person name="Arnaiz O."/>
            <person name="Billaut A."/>
            <person name="Beisson J."/>
            <person name="Blanc I."/>
            <person name="Bouhouche K."/>
            <person name="Camara F."/>
            <person name="Duharcourt S."/>
            <person name="Guigo R."/>
            <person name="Gogendeau D."/>
            <person name="Katinka M."/>
            <person name="Keller A.-M."/>
            <person name="Kissmehl R."/>
            <person name="Klotz C."/>
            <person name="Koll F."/>
            <person name="Le Moue A."/>
            <person name="Lepere C."/>
            <person name="Malinsky S."/>
            <person name="Nowacki M."/>
            <person name="Nowak J.K."/>
            <person name="Plattner H."/>
            <person name="Poulain J."/>
            <person name="Ruiz F."/>
            <person name="Serrano V."/>
            <person name="Zagulski M."/>
            <person name="Dessen P."/>
            <person name="Betermier M."/>
            <person name="Weissenbach J."/>
            <person name="Scarpelli C."/>
            <person name="Schachter V."/>
            <person name="Sperling L."/>
            <person name="Meyer E."/>
            <person name="Cohen J."/>
            <person name="Wincker P."/>
        </authorList>
    </citation>
    <scope>NUCLEOTIDE SEQUENCE [LARGE SCALE GENOMIC DNA]</scope>
    <source>
        <strain evidence="4 5">Stock d4-2</strain>
    </source>
</reference>
<dbReference type="PANTHER" id="PTHR45831">
    <property type="entry name" value="LD24721P"/>
    <property type="match status" value="1"/>
</dbReference>
<dbReference type="InterPro" id="IPR019734">
    <property type="entry name" value="TPR_rpt"/>
</dbReference>
<dbReference type="OrthoDB" id="273087at2759"/>
<gene>
    <name evidence="4" type="ORF">GSPATT00034428001</name>
</gene>
<dbReference type="HOGENOM" id="CLU_2269031_0_0_1"/>
<dbReference type="PROSITE" id="PS50005">
    <property type="entry name" value="TPR"/>
    <property type="match status" value="1"/>
</dbReference>
<keyword evidence="5" id="KW-1185">Reference proteome</keyword>
<evidence type="ECO:0000313" key="4">
    <source>
        <dbReference type="EMBL" id="CAK64951.1"/>
    </source>
</evidence>
<evidence type="ECO:0000313" key="5">
    <source>
        <dbReference type="Proteomes" id="UP000000600"/>
    </source>
</evidence>
<dbReference type="Gene3D" id="1.25.40.10">
    <property type="entry name" value="Tetratricopeptide repeat domain"/>
    <property type="match status" value="1"/>
</dbReference>
<dbReference type="InterPro" id="IPR011990">
    <property type="entry name" value="TPR-like_helical_dom_sf"/>
</dbReference>
<name>A0C2D4_PARTE</name>
<dbReference type="GeneID" id="5018133"/>
<protein>
    <submittedName>
        <fullName evidence="4">Uncharacterized protein</fullName>
    </submittedName>
</protein>
<dbReference type="Pfam" id="PF00515">
    <property type="entry name" value="TPR_1"/>
    <property type="match status" value="1"/>
</dbReference>
<dbReference type="Proteomes" id="UP000000600">
    <property type="component" value="Unassembled WGS sequence"/>
</dbReference>
<organism evidence="4 5">
    <name type="scientific">Paramecium tetraurelia</name>
    <dbReference type="NCBI Taxonomy" id="5888"/>
    <lineage>
        <taxon>Eukaryota</taxon>
        <taxon>Sar</taxon>
        <taxon>Alveolata</taxon>
        <taxon>Ciliophora</taxon>
        <taxon>Intramacronucleata</taxon>
        <taxon>Oligohymenophorea</taxon>
        <taxon>Peniculida</taxon>
        <taxon>Parameciidae</taxon>
        <taxon>Paramecium</taxon>
    </lineage>
</organism>
<dbReference type="AlphaFoldDB" id="A0C2D4"/>
<sequence>MKPYNFLIYIQKIFPQQDPQYQRKVFKAAKKPTLQQISWSNINPNSTPKYTDNIQQSLEEKAKGNNFFSQKNYQKAIECYTKAINLHGTDSIQYSNRAVHINF</sequence>
<dbReference type="RefSeq" id="XP_001432348.1">
    <property type="nucleotide sequence ID" value="XM_001432311.1"/>
</dbReference>
<dbReference type="InParanoid" id="A0C2D4"/>
<evidence type="ECO:0000256" key="1">
    <source>
        <dbReference type="ARBA" id="ARBA00022737"/>
    </source>
</evidence>
<dbReference type="EMBL" id="CT868035">
    <property type="protein sequence ID" value="CAK64951.1"/>
    <property type="molecule type" value="Genomic_DNA"/>
</dbReference>
<dbReference type="KEGG" id="ptm:GSPATT00034428001"/>